<dbReference type="InterPro" id="IPR029062">
    <property type="entry name" value="Class_I_gatase-like"/>
</dbReference>
<reference evidence="5" key="1">
    <citation type="submission" date="2019-08" db="EMBL/GenBank/DDBJ databases">
        <authorList>
            <person name="Kucharzyk K."/>
            <person name="Murdoch R.W."/>
            <person name="Higgins S."/>
            <person name="Loffler F."/>
        </authorList>
    </citation>
    <scope>NUCLEOTIDE SEQUENCE</scope>
</reference>
<name>A0A644XWS7_9ZZZZ</name>
<dbReference type="EMBL" id="VSSQ01003041">
    <property type="protein sequence ID" value="MPM18743.1"/>
    <property type="molecule type" value="Genomic_DNA"/>
</dbReference>
<dbReference type="GO" id="GO:0006508">
    <property type="term" value="P:proteolysis"/>
    <property type="evidence" value="ECO:0007669"/>
    <property type="project" value="UniProtKB-KW"/>
</dbReference>
<dbReference type="NCBIfam" id="NF003642">
    <property type="entry name" value="PRK05282.1"/>
    <property type="match status" value="1"/>
</dbReference>
<evidence type="ECO:0000256" key="3">
    <source>
        <dbReference type="ARBA" id="ARBA00022801"/>
    </source>
</evidence>
<comment type="caution">
    <text evidence="5">The sequence shown here is derived from an EMBL/GenBank/DDBJ whole genome shotgun (WGS) entry which is preliminary data.</text>
</comment>
<sequence>MKNMLLISNSTMAGAPYLEWCKEKIVSYYKKYNVSKVLFVPYAGVNLVDESVEASYDAYIARVAGVFAEYGIAFTSVHKESDPVAAMKNAEAICVGGGNTFYLVHMLHKTGLMDAIREKVLQGTPYCGWSAGSNIACPALFTTNDMPIVEPASFKCLNVIPFQINPHYLDANPEGHGGETRQQRIEEFLTVNRSTTVAGLREGCYFEFNENGISLGGNRPLIVFNYGKPTQEFEPGSDIKCLL</sequence>
<keyword evidence="3 5" id="KW-0378">Hydrolase</keyword>
<accession>A0A644XWS7</accession>
<dbReference type="PANTHER" id="PTHR20842">
    <property type="entry name" value="PROTEASE S51 ALPHA-ASPARTYL DIPEPTIDASE"/>
    <property type="match status" value="1"/>
</dbReference>
<dbReference type="EC" id="3.4.13.21" evidence="5"/>
<gene>
    <name evidence="5" type="primary">pepE_6</name>
    <name evidence="5" type="ORF">SDC9_65158</name>
</gene>
<evidence type="ECO:0000256" key="4">
    <source>
        <dbReference type="ARBA" id="ARBA00022825"/>
    </source>
</evidence>
<organism evidence="5">
    <name type="scientific">bioreactor metagenome</name>
    <dbReference type="NCBI Taxonomy" id="1076179"/>
    <lineage>
        <taxon>unclassified sequences</taxon>
        <taxon>metagenomes</taxon>
        <taxon>ecological metagenomes</taxon>
    </lineage>
</organism>
<dbReference type="GO" id="GO:0008236">
    <property type="term" value="F:serine-type peptidase activity"/>
    <property type="evidence" value="ECO:0007669"/>
    <property type="project" value="UniProtKB-KW"/>
</dbReference>
<dbReference type="InterPro" id="IPR005320">
    <property type="entry name" value="Peptidase_S51"/>
</dbReference>
<protein>
    <submittedName>
        <fullName evidence="5">Peptidase E</fullName>
        <ecNumber evidence="5">3.4.13.21</ecNumber>
    </submittedName>
</protein>
<proteinExistence type="inferred from homology"/>
<keyword evidence="5" id="KW-0224">Dipeptidase</keyword>
<dbReference type="GO" id="GO:0016805">
    <property type="term" value="F:dipeptidase activity"/>
    <property type="evidence" value="ECO:0007669"/>
    <property type="project" value="UniProtKB-KW"/>
</dbReference>
<dbReference type="AlphaFoldDB" id="A0A644XWS7"/>
<dbReference type="Pfam" id="PF03575">
    <property type="entry name" value="Peptidase_S51"/>
    <property type="match status" value="1"/>
</dbReference>
<keyword evidence="2" id="KW-0645">Protease</keyword>
<dbReference type="PANTHER" id="PTHR20842:SF0">
    <property type="entry name" value="ALPHA-ASPARTYL DIPEPTIDASE"/>
    <property type="match status" value="1"/>
</dbReference>
<dbReference type="CDD" id="cd03146">
    <property type="entry name" value="GAT1_Peptidase_E"/>
    <property type="match status" value="1"/>
</dbReference>
<evidence type="ECO:0000256" key="1">
    <source>
        <dbReference type="ARBA" id="ARBA00006534"/>
    </source>
</evidence>
<dbReference type="Gene3D" id="3.40.50.880">
    <property type="match status" value="1"/>
</dbReference>
<keyword evidence="4" id="KW-0720">Serine protease</keyword>
<comment type="similarity">
    <text evidence="1">Belongs to the peptidase S51 family.</text>
</comment>
<evidence type="ECO:0000256" key="2">
    <source>
        <dbReference type="ARBA" id="ARBA00022670"/>
    </source>
</evidence>
<evidence type="ECO:0000313" key="5">
    <source>
        <dbReference type="EMBL" id="MPM18743.1"/>
    </source>
</evidence>
<dbReference type="SUPFAM" id="SSF52317">
    <property type="entry name" value="Class I glutamine amidotransferase-like"/>
    <property type="match status" value="1"/>
</dbReference>